<keyword evidence="8" id="KW-0472">Membrane</keyword>
<evidence type="ECO:0000256" key="12">
    <source>
        <dbReference type="RuleBase" id="RU000688"/>
    </source>
</evidence>
<evidence type="ECO:0000256" key="3">
    <source>
        <dbReference type="ARBA" id="ARBA00010663"/>
    </source>
</evidence>
<comment type="subcellular location">
    <subcellularLocation>
        <location evidence="2">Membrane</location>
        <topology evidence="2">Multi-pass membrane protein</topology>
    </subcellularLocation>
</comment>
<gene>
    <name evidence="14" type="ORF">CGI_10009794</name>
</gene>
<evidence type="ECO:0000256" key="1">
    <source>
        <dbReference type="ARBA" id="ARBA00004100"/>
    </source>
</evidence>
<evidence type="ECO:0000313" key="14">
    <source>
        <dbReference type="EMBL" id="EKC26551.1"/>
    </source>
</evidence>
<accession>K1QYG1</accession>
<dbReference type="EMBL" id="JH815903">
    <property type="protein sequence ID" value="EKC26551.1"/>
    <property type="molecule type" value="Genomic_DNA"/>
</dbReference>
<dbReference type="Gene3D" id="1.20.1070.10">
    <property type="entry name" value="Rhodopsin 7-helix transmembrane proteins"/>
    <property type="match status" value="1"/>
</dbReference>
<evidence type="ECO:0000259" key="13">
    <source>
        <dbReference type="PROSITE" id="PS50262"/>
    </source>
</evidence>
<dbReference type="PANTHER" id="PTHR46061">
    <property type="entry name" value="THYROTROPIN-RELEASING HORMONE RECEPTOR"/>
    <property type="match status" value="1"/>
</dbReference>
<evidence type="ECO:0000256" key="6">
    <source>
        <dbReference type="ARBA" id="ARBA00022989"/>
    </source>
</evidence>
<name>K1QYG1_MAGGI</name>
<evidence type="ECO:0000256" key="8">
    <source>
        <dbReference type="ARBA" id="ARBA00023136"/>
    </source>
</evidence>
<dbReference type="InterPro" id="IPR002120">
    <property type="entry name" value="TRH_rcpt_1"/>
</dbReference>
<dbReference type="PANTHER" id="PTHR46061:SF3">
    <property type="entry name" value="THYROTROPIN-RELEASING HORMONE RECEPTOR"/>
    <property type="match status" value="1"/>
</dbReference>
<keyword evidence="6" id="KW-1133">Transmembrane helix</keyword>
<dbReference type="HOGENOM" id="CLU_009579_6_3_1"/>
<dbReference type="PRINTS" id="PR00237">
    <property type="entry name" value="GPCRRHODOPSN"/>
</dbReference>
<feature type="domain" description="G-protein coupled receptors family 1 profile" evidence="13">
    <location>
        <begin position="1"/>
        <end position="353"/>
    </location>
</feature>
<dbReference type="PROSITE" id="PS50262">
    <property type="entry name" value="G_PROTEIN_RECEP_F1_2"/>
    <property type="match status" value="1"/>
</dbReference>
<evidence type="ECO:0000256" key="10">
    <source>
        <dbReference type="ARBA" id="ARBA00023224"/>
    </source>
</evidence>
<reference evidence="14" key="1">
    <citation type="journal article" date="2012" name="Nature">
        <title>The oyster genome reveals stress adaptation and complexity of shell formation.</title>
        <authorList>
            <person name="Zhang G."/>
            <person name="Fang X."/>
            <person name="Guo X."/>
            <person name="Li L."/>
            <person name="Luo R."/>
            <person name="Xu F."/>
            <person name="Yang P."/>
            <person name="Zhang L."/>
            <person name="Wang X."/>
            <person name="Qi H."/>
            <person name="Xiong Z."/>
            <person name="Que H."/>
            <person name="Xie Y."/>
            <person name="Holland P.W."/>
            <person name="Paps J."/>
            <person name="Zhu Y."/>
            <person name="Wu F."/>
            <person name="Chen Y."/>
            <person name="Wang J."/>
            <person name="Peng C."/>
            <person name="Meng J."/>
            <person name="Yang L."/>
            <person name="Liu J."/>
            <person name="Wen B."/>
            <person name="Zhang N."/>
            <person name="Huang Z."/>
            <person name="Zhu Q."/>
            <person name="Feng Y."/>
            <person name="Mount A."/>
            <person name="Hedgecock D."/>
            <person name="Xu Z."/>
            <person name="Liu Y."/>
            <person name="Domazet-Loso T."/>
            <person name="Du Y."/>
            <person name="Sun X."/>
            <person name="Zhang S."/>
            <person name="Liu B."/>
            <person name="Cheng P."/>
            <person name="Jiang X."/>
            <person name="Li J."/>
            <person name="Fan D."/>
            <person name="Wang W."/>
            <person name="Fu W."/>
            <person name="Wang T."/>
            <person name="Wang B."/>
            <person name="Zhang J."/>
            <person name="Peng Z."/>
            <person name="Li Y."/>
            <person name="Li N."/>
            <person name="Wang J."/>
            <person name="Chen M."/>
            <person name="He Y."/>
            <person name="Tan F."/>
            <person name="Song X."/>
            <person name="Zheng Q."/>
            <person name="Huang R."/>
            <person name="Yang H."/>
            <person name="Du X."/>
            <person name="Chen L."/>
            <person name="Yang M."/>
            <person name="Gaffney P.M."/>
            <person name="Wang S."/>
            <person name="Luo L."/>
            <person name="She Z."/>
            <person name="Ming Y."/>
            <person name="Huang W."/>
            <person name="Zhang S."/>
            <person name="Huang B."/>
            <person name="Zhang Y."/>
            <person name="Qu T."/>
            <person name="Ni P."/>
            <person name="Miao G."/>
            <person name="Wang J."/>
            <person name="Wang Q."/>
            <person name="Steinberg C.E."/>
            <person name="Wang H."/>
            <person name="Li N."/>
            <person name="Qian L."/>
            <person name="Zhang G."/>
            <person name="Li Y."/>
            <person name="Yang H."/>
            <person name="Liu X."/>
            <person name="Wang J."/>
            <person name="Yin Y."/>
            <person name="Wang J."/>
        </authorList>
    </citation>
    <scope>NUCLEOTIDE SEQUENCE [LARGE SCALE GENOMIC DNA]</scope>
    <source>
        <strain evidence="14">05x7-T-G4-1.051#20</strain>
    </source>
</reference>
<proteinExistence type="inferred from homology"/>
<comment type="similarity">
    <text evidence="3 12">Belongs to the G-protein coupled receptor 1 family.</text>
</comment>
<dbReference type="AlphaFoldDB" id="K1QYG1"/>
<evidence type="ECO:0000256" key="4">
    <source>
        <dbReference type="ARBA" id="ARBA00018873"/>
    </source>
</evidence>
<dbReference type="PROSITE" id="PS00237">
    <property type="entry name" value="G_PROTEIN_RECEP_F1_1"/>
    <property type="match status" value="1"/>
</dbReference>
<organism evidence="14">
    <name type="scientific">Magallana gigas</name>
    <name type="common">Pacific oyster</name>
    <name type="synonym">Crassostrea gigas</name>
    <dbReference type="NCBI Taxonomy" id="29159"/>
    <lineage>
        <taxon>Eukaryota</taxon>
        <taxon>Metazoa</taxon>
        <taxon>Spiralia</taxon>
        <taxon>Lophotrochozoa</taxon>
        <taxon>Mollusca</taxon>
        <taxon>Bivalvia</taxon>
        <taxon>Autobranchia</taxon>
        <taxon>Pteriomorphia</taxon>
        <taxon>Ostreida</taxon>
        <taxon>Ostreoidea</taxon>
        <taxon>Ostreidae</taxon>
        <taxon>Magallana</taxon>
    </lineage>
</organism>
<evidence type="ECO:0000256" key="11">
    <source>
        <dbReference type="ARBA" id="ARBA00032251"/>
    </source>
</evidence>
<evidence type="ECO:0000256" key="9">
    <source>
        <dbReference type="ARBA" id="ARBA00023170"/>
    </source>
</evidence>
<dbReference type="InterPro" id="IPR017452">
    <property type="entry name" value="GPCR_Rhodpsn_7TM"/>
</dbReference>
<evidence type="ECO:0000256" key="5">
    <source>
        <dbReference type="ARBA" id="ARBA00022692"/>
    </source>
</evidence>
<dbReference type="PRINTS" id="PR01012">
    <property type="entry name" value="NRPEPTIDEYR"/>
</dbReference>
<keyword evidence="10 12" id="KW-0807">Transducer</keyword>
<dbReference type="GO" id="GO:0004997">
    <property type="term" value="F:thyrotropin-releasing hormone receptor activity"/>
    <property type="evidence" value="ECO:0007669"/>
    <property type="project" value="InterPro"/>
</dbReference>
<dbReference type="FunCoup" id="K1QYG1">
    <property type="interactions" value="85"/>
</dbReference>
<dbReference type="InParanoid" id="K1QYG1"/>
<dbReference type="GO" id="GO:0016020">
    <property type="term" value="C:membrane"/>
    <property type="evidence" value="ECO:0007669"/>
    <property type="project" value="UniProtKB-SubCell"/>
</dbReference>
<dbReference type="InterPro" id="IPR000611">
    <property type="entry name" value="NPY_rcpt"/>
</dbReference>
<dbReference type="Pfam" id="PF00001">
    <property type="entry name" value="7tm_1"/>
    <property type="match status" value="1"/>
</dbReference>
<keyword evidence="7 12" id="KW-0297">G-protein coupled receptor</keyword>
<keyword evidence="9 12" id="KW-0675">Receptor</keyword>
<dbReference type="GO" id="GO:0004983">
    <property type="term" value="F:neuropeptide Y receptor activity"/>
    <property type="evidence" value="ECO:0007669"/>
    <property type="project" value="InterPro"/>
</dbReference>
<dbReference type="InterPro" id="IPR000276">
    <property type="entry name" value="GPCR_Rhodpsn"/>
</dbReference>
<comment type="function">
    <text evidence="1">Receptor for thyrotropin-releasing hormone (TRH). Upon ligand binding, this G-protein-coupled receptor triggers activation of the phosphatidylinositol (IP3)-calcium-protein kinase C (PKC) pathway.</text>
</comment>
<dbReference type="SUPFAM" id="SSF81321">
    <property type="entry name" value="Family A G protein-coupled receptor-like"/>
    <property type="match status" value="1"/>
</dbReference>
<keyword evidence="5 12" id="KW-0812">Transmembrane</keyword>
<protein>
    <recommendedName>
        <fullName evidence="4">Thyrotropin-releasing hormone receptor</fullName>
    </recommendedName>
    <alternativeName>
        <fullName evidence="11">Thyroliberin receptor</fullName>
    </alternativeName>
</protein>
<sequence>MVLTAIVRSVRLRSLTNFFLANLAIADFSVGVFCVLPTLSTFLSQAWLLGRAMCKIYYFMWNLSYTVSILILTAIAVERYIAIRFPLKARGCFTSKRLILTQVSIWLIAAVYSTPYILIFDTISTVNMDGQTVDYCFYRNRWINMKIYTTANFIAWYSIPLLIMTAIYYCISKVLWKTSSANRFTSTKGMGKQSEKYAFTSSSQSSGLGSQLIKLRGINETDCDIVQEEPLSLKSSRAYPMKRADDCRPAYSAKNHFLRVTSFISRHESTNTSKSAPVELCRLGNTMKAVRSRRKVIRLLLAVVVLFALCVLPHHIRLLLKWWEIKSALDAGIFSPISFLILYSNSAFNPVLYALFSANFRKSFKEFSPLRFLRRRHRPMLFQEMHYSV</sequence>
<evidence type="ECO:0000256" key="7">
    <source>
        <dbReference type="ARBA" id="ARBA00023040"/>
    </source>
</evidence>
<evidence type="ECO:0000256" key="2">
    <source>
        <dbReference type="ARBA" id="ARBA00004141"/>
    </source>
</evidence>